<dbReference type="AlphaFoldDB" id="A0A0D6ZDZ2"/>
<organism evidence="1 2">
    <name type="scientific">Mesobacillus subterraneus</name>
    <dbReference type="NCBI Taxonomy" id="285983"/>
    <lineage>
        <taxon>Bacteria</taxon>
        <taxon>Bacillati</taxon>
        <taxon>Bacillota</taxon>
        <taxon>Bacilli</taxon>
        <taxon>Bacillales</taxon>
        <taxon>Bacillaceae</taxon>
        <taxon>Mesobacillus</taxon>
    </lineage>
</organism>
<evidence type="ECO:0000313" key="1">
    <source>
        <dbReference type="EMBL" id="KIY23281.1"/>
    </source>
</evidence>
<keyword evidence="2" id="KW-1185">Reference proteome</keyword>
<dbReference type="EMBL" id="JXIQ01000020">
    <property type="protein sequence ID" value="KIY23281.1"/>
    <property type="molecule type" value="Genomic_DNA"/>
</dbReference>
<accession>A0A0D6ZDZ2</accession>
<reference evidence="1 2" key="1">
    <citation type="submission" date="2015-01" db="EMBL/GenBank/DDBJ databases">
        <title>Draft genome sequences of the supercritical CO2 tolerant bacteria Bacillus subterraneus MITOT1 and Bacillus cereus MIT0214.</title>
        <authorList>
            <person name="Peet K.C."/>
            <person name="Thompson J.R."/>
        </authorList>
    </citation>
    <scope>NUCLEOTIDE SEQUENCE [LARGE SCALE GENOMIC DNA]</scope>
    <source>
        <strain evidence="1 2">MITOT1</strain>
    </source>
</reference>
<dbReference type="Proteomes" id="UP000032512">
    <property type="component" value="Unassembled WGS sequence"/>
</dbReference>
<sequence>MEHMGLVTKFTAWTMTQEWKSKENASRIISKVNGWSPIWTEESTPKQRNSKWKPVYSALVSLFLL</sequence>
<dbReference type="PATRIC" id="fig|285983.3.peg.2758"/>
<evidence type="ECO:0000313" key="2">
    <source>
        <dbReference type="Proteomes" id="UP000032512"/>
    </source>
</evidence>
<proteinExistence type="predicted"/>
<protein>
    <submittedName>
        <fullName evidence="1">Uncharacterized protein</fullName>
    </submittedName>
</protein>
<comment type="caution">
    <text evidence="1">The sequence shown here is derived from an EMBL/GenBank/DDBJ whole genome shotgun (WGS) entry which is preliminary data.</text>
</comment>
<gene>
    <name evidence="1" type="ORF">UB32_03640</name>
</gene>
<name>A0A0D6ZDZ2_9BACI</name>